<dbReference type="Pfam" id="PF12790">
    <property type="entry name" value="T6SS-SciN"/>
    <property type="match status" value="1"/>
</dbReference>
<evidence type="ECO:0000313" key="1">
    <source>
        <dbReference type="EMBL" id="SMG61106.1"/>
    </source>
</evidence>
<dbReference type="STRING" id="1515439.SAMN06265784_11968"/>
<proteinExistence type="predicted"/>
<protein>
    <submittedName>
        <fullName evidence="1">Type VI secretion lipoprotein, VasD, EvfM, TssJ, VC_A0113</fullName>
    </submittedName>
</protein>
<dbReference type="RefSeq" id="WP_085489690.1">
    <property type="nucleotide sequence ID" value="NZ_FXAT01000019.1"/>
</dbReference>
<evidence type="ECO:0000313" key="2">
    <source>
        <dbReference type="Proteomes" id="UP000193228"/>
    </source>
</evidence>
<keyword evidence="2" id="KW-1185">Reference proteome</keyword>
<dbReference type="EMBL" id="FXAT01000019">
    <property type="protein sequence ID" value="SMG61106.1"/>
    <property type="molecule type" value="Genomic_DNA"/>
</dbReference>
<keyword evidence="1" id="KW-0449">Lipoprotein</keyword>
<accession>A0A1X7M4I3</accession>
<name>A0A1X7M4I3_9BURK</name>
<dbReference type="Proteomes" id="UP000193228">
    <property type="component" value="Unassembled WGS sequence"/>
</dbReference>
<dbReference type="Gene3D" id="2.60.40.4150">
    <property type="entry name" value="Type VI secretion system, lipoprotein SciN"/>
    <property type="match status" value="1"/>
</dbReference>
<sequence>MQHGPTFHRLVNTSALLIAVACLAGCGLGAGIASTYRQVIGTESAQRNIQVNLSGGKDLNPSVRRIPSPVEVCLYLVLEPDWLPEPQQFDSKCATARSNGDQVLSERRIVAPNRTETLVIKAPGNRDSWLVIDADFRTRSAKAEPLRVATKRTRNSVENVLLDEQQITRSKASAP</sequence>
<gene>
    <name evidence="1" type="ORF">SAMN06265784_11968</name>
</gene>
<organism evidence="1 2">
    <name type="scientific">Paraburkholderia susongensis</name>
    <dbReference type="NCBI Taxonomy" id="1515439"/>
    <lineage>
        <taxon>Bacteria</taxon>
        <taxon>Pseudomonadati</taxon>
        <taxon>Pseudomonadota</taxon>
        <taxon>Betaproteobacteria</taxon>
        <taxon>Burkholderiales</taxon>
        <taxon>Burkholderiaceae</taxon>
        <taxon>Paraburkholderia</taxon>
    </lineage>
</organism>
<dbReference type="AlphaFoldDB" id="A0A1X7M4I3"/>
<reference evidence="2" key="1">
    <citation type="submission" date="2017-04" db="EMBL/GenBank/DDBJ databases">
        <authorList>
            <person name="Varghese N."/>
            <person name="Submissions S."/>
        </authorList>
    </citation>
    <scope>NUCLEOTIDE SEQUENCE [LARGE SCALE GENOMIC DNA]</scope>
    <source>
        <strain evidence="2">LMG 29540</strain>
    </source>
</reference>
<dbReference type="InterPro" id="IPR038706">
    <property type="entry name" value="Type_VI_SciN-like_sf"/>
</dbReference>
<dbReference type="InterPro" id="IPR017734">
    <property type="entry name" value="T6SS_SciN"/>
</dbReference>